<dbReference type="EMBL" id="QTSX02004592">
    <property type="protein sequence ID" value="KAJ9063913.1"/>
    <property type="molecule type" value="Genomic_DNA"/>
</dbReference>
<accession>A0ACC2SNP1</accession>
<evidence type="ECO:0000313" key="1">
    <source>
        <dbReference type="EMBL" id="KAJ9063913.1"/>
    </source>
</evidence>
<proteinExistence type="predicted"/>
<gene>
    <name evidence="1" type="ORF">DSO57_1035962</name>
</gene>
<name>A0ACC2SNP1_9FUNG</name>
<protein>
    <submittedName>
        <fullName evidence="1">Uncharacterized protein</fullName>
    </submittedName>
</protein>
<dbReference type="Proteomes" id="UP001165960">
    <property type="component" value="Unassembled WGS sequence"/>
</dbReference>
<keyword evidence="2" id="KW-1185">Reference proteome</keyword>
<comment type="caution">
    <text evidence="1">The sequence shown here is derived from an EMBL/GenBank/DDBJ whole genome shotgun (WGS) entry which is preliminary data.</text>
</comment>
<sequence>MGACSCLLLVPGQAHTLLPAGELWAHSRKIGCCRYKSHQEDKNPPCWLWAGLIADKTRLSLAIDLTFAKTNHEKKIIAVFNKLCEFTEAFLLVLSGLTILLLWNLRPKSGNQTQNLDPLGRQAYGPPARIFLGLSPPQADAEVYGPSSEKDQAKEIIAPSEVPITTPNGSAKATTISFMSLKSTPATTQEPAQSRGTSPQPGPMIITLEQDNQVAKLGVSTNERTPGLSAILLLLDPSTQFPQPCLSQCPDDPPMENVKFGSGVLYRPKDPTLQTYCHF</sequence>
<evidence type="ECO:0000313" key="2">
    <source>
        <dbReference type="Proteomes" id="UP001165960"/>
    </source>
</evidence>
<reference evidence="1" key="1">
    <citation type="submission" date="2022-04" db="EMBL/GenBank/DDBJ databases">
        <title>Genome of the entomopathogenic fungus Entomophthora muscae.</title>
        <authorList>
            <person name="Elya C."/>
            <person name="Lovett B.R."/>
            <person name="Lee E."/>
            <person name="Macias A.M."/>
            <person name="Hajek A.E."/>
            <person name="De Bivort B.L."/>
            <person name="Kasson M.T."/>
            <person name="De Fine Licht H.H."/>
            <person name="Stajich J.E."/>
        </authorList>
    </citation>
    <scope>NUCLEOTIDE SEQUENCE</scope>
    <source>
        <strain evidence="1">Berkeley</strain>
    </source>
</reference>
<organism evidence="1 2">
    <name type="scientific">Entomophthora muscae</name>
    <dbReference type="NCBI Taxonomy" id="34485"/>
    <lineage>
        <taxon>Eukaryota</taxon>
        <taxon>Fungi</taxon>
        <taxon>Fungi incertae sedis</taxon>
        <taxon>Zoopagomycota</taxon>
        <taxon>Entomophthoromycotina</taxon>
        <taxon>Entomophthoromycetes</taxon>
        <taxon>Entomophthorales</taxon>
        <taxon>Entomophthoraceae</taxon>
        <taxon>Entomophthora</taxon>
    </lineage>
</organism>